<evidence type="ECO:0000313" key="2">
    <source>
        <dbReference type="EMBL" id="OAA61881.1"/>
    </source>
</evidence>
<evidence type="ECO:0000313" key="3">
    <source>
        <dbReference type="Proteomes" id="UP000076874"/>
    </source>
</evidence>
<organism evidence="2 3">
    <name type="scientific">Niveomyces insectorum RCEF 264</name>
    <dbReference type="NCBI Taxonomy" id="1081102"/>
    <lineage>
        <taxon>Eukaryota</taxon>
        <taxon>Fungi</taxon>
        <taxon>Dikarya</taxon>
        <taxon>Ascomycota</taxon>
        <taxon>Pezizomycotina</taxon>
        <taxon>Sordariomycetes</taxon>
        <taxon>Hypocreomycetidae</taxon>
        <taxon>Hypocreales</taxon>
        <taxon>Cordycipitaceae</taxon>
        <taxon>Niveomyces</taxon>
    </lineage>
</organism>
<protein>
    <submittedName>
        <fullName evidence="2">Uncharacterized protein</fullName>
    </submittedName>
</protein>
<feature type="region of interest" description="Disordered" evidence="1">
    <location>
        <begin position="1"/>
        <end position="104"/>
    </location>
</feature>
<dbReference type="EMBL" id="AZHD01000007">
    <property type="protein sequence ID" value="OAA61881.1"/>
    <property type="molecule type" value="Genomic_DNA"/>
</dbReference>
<dbReference type="Proteomes" id="UP000076874">
    <property type="component" value="Unassembled WGS sequence"/>
</dbReference>
<keyword evidence="3" id="KW-1185">Reference proteome</keyword>
<dbReference type="AlphaFoldDB" id="A0A167UT32"/>
<feature type="compositionally biased region" description="Low complexity" evidence="1">
    <location>
        <begin position="61"/>
        <end position="73"/>
    </location>
</feature>
<feature type="compositionally biased region" description="Basic residues" evidence="1">
    <location>
        <begin position="74"/>
        <end position="87"/>
    </location>
</feature>
<evidence type="ECO:0000256" key="1">
    <source>
        <dbReference type="SAM" id="MobiDB-lite"/>
    </source>
</evidence>
<reference evidence="2 3" key="1">
    <citation type="journal article" date="2016" name="Genome Biol. Evol.">
        <title>Divergent and convergent evolution of fungal pathogenicity.</title>
        <authorList>
            <person name="Shang Y."/>
            <person name="Xiao G."/>
            <person name="Zheng P."/>
            <person name="Cen K."/>
            <person name="Zhan S."/>
            <person name="Wang C."/>
        </authorList>
    </citation>
    <scope>NUCLEOTIDE SEQUENCE [LARGE SCALE GENOMIC DNA]</scope>
    <source>
        <strain evidence="2 3">RCEF 264</strain>
    </source>
</reference>
<comment type="caution">
    <text evidence="2">The sequence shown here is derived from an EMBL/GenBank/DDBJ whole genome shotgun (WGS) entry which is preliminary data.</text>
</comment>
<sequence length="267" mass="29739">MTLSNADNPPGGVAASPAPLPGGDGPVVCTCGKVFKTGSARQEHQKHAQVHKNDEKDENTTLHTDTGGETTTKNKNKNKNKNKKKGKAGSTVGSTAPAAHLPPPSLFTSLRMTAVFRAYDDLPQDGTASFLWPWLDEPPVNENRHWCYLGEVDAINDFLRIMAEVRDVHGDTVRLAFHTDDRGFPAVRSKRLRPGHSVLVMYAEQHSFLDGTIGMRLENAAFLKACQTTGWKDKNHKRECPVVRDKELQNLLQMDWNTRKKLVRFMN</sequence>
<name>A0A167UT32_9HYPO</name>
<dbReference type="OrthoDB" id="265717at2759"/>
<feature type="compositionally biased region" description="Basic and acidic residues" evidence="1">
    <location>
        <begin position="41"/>
        <end position="60"/>
    </location>
</feature>
<proteinExistence type="predicted"/>
<accession>A0A167UT32</accession>
<gene>
    <name evidence="2" type="ORF">SPI_04740</name>
</gene>